<dbReference type="EMBL" id="JAROCA020000003">
    <property type="protein sequence ID" value="MDY0406955.1"/>
    <property type="molecule type" value="Genomic_DNA"/>
</dbReference>
<organism evidence="3 4">
    <name type="scientific">Tigheibacillus jepli</name>
    <dbReference type="NCBI Taxonomy" id="3035914"/>
    <lineage>
        <taxon>Bacteria</taxon>
        <taxon>Bacillati</taxon>
        <taxon>Bacillota</taxon>
        <taxon>Bacilli</taxon>
        <taxon>Bacillales</taxon>
        <taxon>Bacillaceae</taxon>
        <taxon>Tigheibacillus</taxon>
    </lineage>
</organism>
<name>A0ABU5CL53_9BACI</name>
<dbReference type="PANTHER" id="PTHR43054:SF1">
    <property type="entry name" value="SCYLLO-INOSITOL 2-DEHYDROGENASE (NADP(+)) IOLU"/>
    <property type="match status" value="1"/>
</dbReference>
<dbReference type="PANTHER" id="PTHR43054">
    <property type="match status" value="1"/>
</dbReference>
<dbReference type="Gene3D" id="3.40.50.720">
    <property type="entry name" value="NAD(P)-binding Rossmann-like Domain"/>
    <property type="match status" value="1"/>
</dbReference>
<dbReference type="SUPFAM" id="SSF51735">
    <property type="entry name" value="NAD(P)-binding Rossmann-fold domains"/>
    <property type="match status" value="1"/>
</dbReference>
<keyword evidence="4" id="KW-1185">Reference proteome</keyword>
<proteinExistence type="predicted"/>
<evidence type="ECO:0000313" key="4">
    <source>
        <dbReference type="Proteomes" id="UP001228376"/>
    </source>
</evidence>
<accession>A0ABU5CL53</accession>
<dbReference type="Proteomes" id="UP001228376">
    <property type="component" value="Unassembled WGS sequence"/>
</dbReference>
<feature type="domain" description="GFO/IDH/MocA-like oxidoreductase" evidence="2">
    <location>
        <begin position="137"/>
        <end position="245"/>
    </location>
</feature>
<reference evidence="3 4" key="1">
    <citation type="submission" date="2023-10" db="EMBL/GenBank/DDBJ databases">
        <title>179-bfca-hs.</title>
        <authorList>
            <person name="Miliotis G."/>
            <person name="Sengupta P."/>
            <person name="Hameed A."/>
            <person name="Chuvochina M."/>
            <person name="Mcdonagh F."/>
            <person name="Simpson A.C."/>
            <person name="Singh N.K."/>
            <person name="Rekha P.D."/>
            <person name="Raman K."/>
            <person name="Hugenholtz P."/>
            <person name="Venkateswaran K."/>
        </authorList>
    </citation>
    <scope>NUCLEOTIDE SEQUENCE [LARGE SCALE GENOMIC DNA]</scope>
    <source>
        <strain evidence="3 4">179-BFC-A-HS</strain>
    </source>
</reference>
<dbReference type="Pfam" id="PF01408">
    <property type="entry name" value="GFO_IDH_MocA"/>
    <property type="match status" value="1"/>
</dbReference>
<dbReference type="RefSeq" id="WP_306067623.1">
    <property type="nucleotide sequence ID" value="NZ_JAROCA020000003.1"/>
</dbReference>
<dbReference type="Gene3D" id="3.30.360.10">
    <property type="entry name" value="Dihydrodipicolinate Reductase, domain 2"/>
    <property type="match status" value="1"/>
</dbReference>
<protein>
    <submittedName>
        <fullName evidence="3">Gfo/Idh/MocA family oxidoreductase</fullName>
    </submittedName>
</protein>
<sequence length="325" mass="36663">MKFSTIGTSWITEKFIESAKTFPDLELESVYSRNEEKAMAFAKVNGAKHWYTNLQEMLEDGADFVYIASPNILHAEHVLTLLEKGKHVFCEKPLAYTEEQMKRIMALACDKQTFVLEGYRHLFSPNYQRLKDNLSKVGKIRSALLQYIQYSSRYDAFKAGKISNVFSKEFAGGALMDLGVYPLSMTIDLFGEPTDVAYYPVLLNNGVDGSGTLIVSYPEFIVTIMTSKIAQGTIPSEIHGEDGTLTVDHIAPIEKISLSKKGSKEIEELAIDQNELDMVYEIAAFKKMVEENDTELCQAYLERSLQVAKWTEKARLANDIIFPNT</sequence>
<evidence type="ECO:0000259" key="2">
    <source>
        <dbReference type="Pfam" id="PF22725"/>
    </source>
</evidence>
<evidence type="ECO:0000259" key="1">
    <source>
        <dbReference type="Pfam" id="PF01408"/>
    </source>
</evidence>
<dbReference type="InterPro" id="IPR055170">
    <property type="entry name" value="GFO_IDH_MocA-like_dom"/>
</dbReference>
<dbReference type="InterPro" id="IPR036291">
    <property type="entry name" value="NAD(P)-bd_dom_sf"/>
</dbReference>
<gene>
    <name evidence="3" type="ORF">P5G51_017850</name>
</gene>
<comment type="caution">
    <text evidence="3">The sequence shown here is derived from an EMBL/GenBank/DDBJ whole genome shotgun (WGS) entry which is preliminary data.</text>
</comment>
<dbReference type="InterPro" id="IPR000683">
    <property type="entry name" value="Gfo/Idh/MocA-like_OxRdtase_N"/>
</dbReference>
<dbReference type="SUPFAM" id="SSF55347">
    <property type="entry name" value="Glyceraldehyde-3-phosphate dehydrogenase-like, C-terminal domain"/>
    <property type="match status" value="1"/>
</dbReference>
<evidence type="ECO:0000313" key="3">
    <source>
        <dbReference type="EMBL" id="MDY0406955.1"/>
    </source>
</evidence>
<dbReference type="Pfam" id="PF22725">
    <property type="entry name" value="GFO_IDH_MocA_C3"/>
    <property type="match status" value="1"/>
</dbReference>
<feature type="domain" description="Gfo/Idh/MocA-like oxidoreductase N-terminal" evidence="1">
    <location>
        <begin position="3"/>
        <end position="118"/>
    </location>
</feature>